<dbReference type="PANTHER" id="PTHR37313">
    <property type="entry name" value="UPF0749 PROTEIN RV1825"/>
    <property type="match status" value="1"/>
</dbReference>
<feature type="coiled-coil region" evidence="2">
    <location>
        <begin position="27"/>
        <end position="80"/>
    </location>
</feature>
<protein>
    <submittedName>
        <fullName evidence="3">DUF881 domain-containing protein</fullName>
    </submittedName>
</protein>
<dbReference type="Gene3D" id="3.30.70.1880">
    <property type="entry name" value="Protein of unknown function DUF881"/>
    <property type="match status" value="1"/>
</dbReference>
<dbReference type="AlphaFoldDB" id="A0A5D4KM89"/>
<evidence type="ECO:0000256" key="1">
    <source>
        <dbReference type="ARBA" id="ARBA00009108"/>
    </source>
</evidence>
<gene>
    <name evidence="3" type="ORF">FZC79_01980</name>
</gene>
<dbReference type="Pfam" id="PF05949">
    <property type="entry name" value="DUF881"/>
    <property type="match status" value="1"/>
</dbReference>
<reference evidence="3 4" key="1">
    <citation type="submission" date="2019-08" db="EMBL/GenBank/DDBJ databases">
        <title>Bacillus genomes from the desert of Cuatro Cienegas, Coahuila.</title>
        <authorList>
            <person name="Olmedo-Alvarez G."/>
        </authorList>
    </citation>
    <scope>NUCLEOTIDE SEQUENCE [LARGE SCALE GENOMIC DNA]</scope>
    <source>
        <strain evidence="3 4">CH40_1T</strain>
    </source>
</reference>
<organism evidence="3 4">
    <name type="scientific">Rossellomorea vietnamensis</name>
    <dbReference type="NCBI Taxonomy" id="218284"/>
    <lineage>
        <taxon>Bacteria</taxon>
        <taxon>Bacillati</taxon>
        <taxon>Bacillota</taxon>
        <taxon>Bacilli</taxon>
        <taxon>Bacillales</taxon>
        <taxon>Bacillaceae</taxon>
        <taxon>Rossellomorea</taxon>
    </lineage>
</organism>
<name>A0A5D4KM89_9BACI</name>
<accession>A0A5D4KM89</accession>
<evidence type="ECO:0000313" key="4">
    <source>
        <dbReference type="Proteomes" id="UP000323317"/>
    </source>
</evidence>
<evidence type="ECO:0000313" key="3">
    <source>
        <dbReference type="EMBL" id="TYR77885.1"/>
    </source>
</evidence>
<dbReference type="PANTHER" id="PTHR37313:SF2">
    <property type="entry name" value="UPF0749 PROTEIN YLXX"/>
    <property type="match status" value="1"/>
</dbReference>
<sequence>MVAVQFQTVQEPVIRDTRDIWELREAIQNENDAAGSLLQELQSINEKLEKYETERQTSREQALRETLDELKQEAGLLEKSGPGLVLTVEPSTEEMLLGVKVQSVSPELLERLINELNRYGAQDISIDGHRLINTSVIRDINGETKIDGYPINSIPFEVKVLTLNQEKAEDLYNRMQVSRAIEDFFIDNLRVNIGPPRENLTVPAYGDTIRVRHMEPVIEGGS</sequence>
<dbReference type="InterPro" id="IPR010273">
    <property type="entry name" value="DUF881"/>
</dbReference>
<keyword evidence="2" id="KW-0175">Coiled coil</keyword>
<evidence type="ECO:0000256" key="2">
    <source>
        <dbReference type="SAM" id="Coils"/>
    </source>
</evidence>
<dbReference type="Proteomes" id="UP000323317">
    <property type="component" value="Unassembled WGS sequence"/>
</dbReference>
<dbReference type="EMBL" id="VTEH01000001">
    <property type="protein sequence ID" value="TYR77885.1"/>
    <property type="molecule type" value="Genomic_DNA"/>
</dbReference>
<comment type="similarity">
    <text evidence="1">Belongs to the UPF0749 family.</text>
</comment>
<comment type="caution">
    <text evidence="3">The sequence shown here is derived from an EMBL/GenBank/DDBJ whole genome shotgun (WGS) entry which is preliminary data.</text>
</comment>
<proteinExistence type="inferred from homology"/>